<dbReference type="InterPro" id="IPR050482">
    <property type="entry name" value="Sensor_HK_TwoCompSys"/>
</dbReference>
<keyword evidence="9" id="KW-0812">Transmembrane</keyword>
<evidence type="ECO:0000256" key="1">
    <source>
        <dbReference type="ARBA" id="ARBA00000085"/>
    </source>
</evidence>
<feature type="transmembrane region" description="Helical" evidence="9">
    <location>
        <begin position="119"/>
        <end position="138"/>
    </location>
</feature>
<evidence type="ECO:0000256" key="8">
    <source>
        <dbReference type="ARBA" id="ARBA00023012"/>
    </source>
</evidence>
<feature type="domain" description="Histidine kinase/HSP90-like ATPase" evidence="10">
    <location>
        <begin position="307"/>
        <end position="402"/>
    </location>
</feature>
<evidence type="ECO:0000313" key="11">
    <source>
        <dbReference type="EMBL" id="MBB4684796.1"/>
    </source>
</evidence>
<dbReference type="InterPro" id="IPR036890">
    <property type="entry name" value="HATPase_C_sf"/>
</dbReference>
<evidence type="ECO:0000256" key="4">
    <source>
        <dbReference type="ARBA" id="ARBA00022679"/>
    </source>
</evidence>
<proteinExistence type="predicted"/>
<dbReference type="GO" id="GO:0046983">
    <property type="term" value="F:protein dimerization activity"/>
    <property type="evidence" value="ECO:0007669"/>
    <property type="project" value="InterPro"/>
</dbReference>
<dbReference type="Pfam" id="PF07730">
    <property type="entry name" value="HisKA_3"/>
    <property type="match status" value="1"/>
</dbReference>
<dbReference type="EC" id="2.7.13.3" evidence="2"/>
<evidence type="ECO:0000256" key="5">
    <source>
        <dbReference type="ARBA" id="ARBA00022741"/>
    </source>
</evidence>
<organism evidence="11 12">
    <name type="scientific">Amycolatopsis jiangsuensis</name>
    <dbReference type="NCBI Taxonomy" id="1181879"/>
    <lineage>
        <taxon>Bacteria</taxon>
        <taxon>Bacillati</taxon>
        <taxon>Actinomycetota</taxon>
        <taxon>Actinomycetes</taxon>
        <taxon>Pseudonocardiales</taxon>
        <taxon>Pseudonocardiaceae</taxon>
        <taxon>Amycolatopsis</taxon>
    </lineage>
</organism>
<dbReference type="CDD" id="cd16917">
    <property type="entry name" value="HATPase_UhpB-NarQ-NarX-like"/>
    <property type="match status" value="1"/>
</dbReference>
<keyword evidence="3" id="KW-0597">Phosphoprotein</keyword>
<feature type="transmembrane region" description="Helical" evidence="9">
    <location>
        <begin position="25"/>
        <end position="46"/>
    </location>
</feature>
<dbReference type="PANTHER" id="PTHR24421:SF10">
    <property type="entry name" value="NITRATE_NITRITE SENSOR PROTEIN NARQ"/>
    <property type="match status" value="1"/>
</dbReference>
<feature type="transmembrane region" description="Helical" evidence="9">
    <location>
        <begin position="77"/>
        <end position="99"/>
    </location>
</feature>
<feature type="transmembrane region" description="Helical" evidence="9">
    <location>
        <begin position="145"/>
        <end position="163"/>
    </location>
</feature>
<accession>A0A840IQX6</accession>
<evidence type="ECO:0000256" key="9">
    <source>
        <dbReference type="SAM" id="Phobius"/>
    </source>
</evidence>
<comment type="catalytic activity">
    <reaction evidence="1">
        <text>ATP + protein L-histidine = ADP + protein N-phospho-L-histidine.</text>
        <dbReference type="EC" id="2.7.13.3"/>
    </reaction>
</comment>
<dbReference type="EMBL" id="JACHMG010000001">
    <property type="protein sequence ID" value="MBB4684796.1"/>
    <property type="molecule type" value="Genomic_DNA"/>
</dbReference>
<dbReference type="Gene3D" id="1.20.5.1930">
    <property type="match status" value="1"/>
</dbReference>
<dbReference type="PANTHER" id="PTHR24421">
    <property type="entry name" value="NITRATE/NITRITE SENSOR PROTEIN NARX-RELATED"/>
    <property type="match status" value="1"/>
</dbReference>
<name>A0A840IQX6_9PSEU</name>
<dbReference type="RefSeq" id="WP_312873816.1">
    <property type="nucleotide sequence ID" value="NZ_JACHMG010000001.1"/>
</dbReference>
<keyword evidence="4" id="KW-0808">Transferase</keyword>
<dbReference type="SMART" id="SM00387">
    <property type="entry name" value="HATPase_c"/>
    <property type="match status" value="1"/>
</dbReference>
<dbReference type="Pfam" id="PF02518">
    <property type="entry name" value="HATPase_c"/>
    <property type="match status" value="1"/>
</dbReference>
<evidence type="ECO:0000256" key="3">
    <source>
        <dbReference type="ARBA" id="ARBA00022553"/>
    </source>
</evidence>
<dbReference type="InterPro" id="IPR011712">
    <property type="entry name" value="Sig_transdc_His_kin_sub3_dim/P"/>
</dbReference>
<comment type="caution">
    <text evidence="11">The sequence shown here is derived from an EMBL/GenBank/DDBJ whole genome shotgun (WGS) entry which is preliminary data.</text>
</comment>
<keyword evidence="9" id="KW-0472">Membrane</keyword>
<evidence type="ECO:0000256" key="6">
    <source>
        <dbReference type="ARBA" id="ARBA00022777"/>
    </source>
</evidence>
<dbReference type="Gene3D" id="3.30.565.10">
    <property type="entry name" value="Histidine kinase-like ATPase, C-terminal domain"/>
    <property type="match status" value="1"/>
</dbReference>
<keyword evidence="8" id="KW-0902">Two-component regulatory system</keyword>
<sequence>MPLRPIRPPALPRPWELSPRQQDGAIAVFVVVAGIALYAAGVYQLIPGPDQAAQWLRILELAVFGGLSLVRRWVPGGLLLGTVALAADLALGPSLLAAVVYTDLLYAATLYGSRWVGRILIGVVAAGCLAVLVAALTVPPDARTSVVGALAILLFLVVPVWWATNVRQHRDIAASERANATQLGKIAELDRRAAVADERARMARDLHDVIAGHLSAIAIQSEAALSMAEDPKMTRTVLGAVRENSVHALEEMRAMIGLLRSTTGEDYDTTAPARLAELWRLVESARATGMEVTVDSTVDEDAGLPTAVDLTAYRIAQEALTNAVKHAPGGRVTVHLGCAGGILTVEIGNELRPAAGQPGGAADGTGTGLLSMRERANAVGGTLSAGPSGPGWLVRAELPLVEGRT</sequence>
<dbReference type="GO" id="GO:0005524">
    <property type="term" value="F:ATP binding"/>
    <property type="evidence" value="ECO:0007669"/>
    <property type="project" value="UniProtKB-KW"/>
</dbReference>
<keyword evidence="7" id="KW-0067">ATP-binding</keyword>
<dbReference type="Proteomes" id="UP000581769">
    <property type="component" value="Unassembled WGS sequence"/>
</dbReference>
<evidence type="ECO:0000256" key="2">
    <source>
        <dbReference type="ARBA" id="ARBA00012438"/>
    </source>
</evidence>
<dbReference type="SUPFAM" id="SSF55874">
    <property type="entry name" value="ATPase domain of HSP90 chaperone/DNA topoisomerase II/histidine kinase"/>
    <property type="match status" value="1"/>
</dbReference>
<dbReference type="GO" id="GO:0000155">
    <property type="term" value="F:phosphorelay sensor kinase activity"/>
    <property type="evidence" value="ECO:0007669"/>
    <property type="project" value="InterPro"/>
</dbReference>
<dbReference type="GO" id="GO:0016020">
    <property type="term" value="C:membrane"/>
    <property type="evidence" value="ECO:0007669"/>
    <property type="project" value="InterPro"/>
</dbReference>
<dbReference type="InterPro" id="IPR003594">
    <property type="entry name" value="HATPase_dom"/>
</dbReference>
<keyword evidence="5" id="KW-0547">Nucleotide-binding</keyword>
<evidence type="ECO:0000313" key="12">
    <source>
        <dbReference type="Proteomes" id="UP000581769"/>
    </source>
</evidence>
<evidence type="ECO:0000256" key="7">
    <source>
        <dbReference type="ARBA" id="ARBA00022840"/>
    </source>
</evidence>
<evidence type="ECO:0000259" key="10">
    <source>
        <dbReference type="SMART" id="SM00387"/>
    </source>
</evidence>
<reference evidence="11 12" key="1">
    <citation type="submission" date="2020-08" db="EMBL/GenBank/DDBJ databases">
        <title>Sequencing the genomes of 1000 actinobacteria strains.</title>
        <authorList>
            <person name="Klenk H.-P."/>
        </authorList>
    </citation>
    <scope>NUCLEOTIDE SEQUENCE [LARGE SCALE GENOMIC DNA]</scope>
    <source>
        <strain evidence="11 12">DSM 45859</strain>
    </source>
</reference>
<dbReference type="AlphaFoldDB" id="A0A840IQX6"/>
<protein>
    <recommendedName>
        <fullName evidence="2">histidine kinase</fullName>
        <ecNumber evidence="2">2.7.13.3</ecNumber>
    </recommendedName>
</protein>
<keyword evidence="6 11" id="KW-0418">Kinase</keyword>
<gene>
    <name evidence="11" type="ORF">BJY18_002281</name>
</gene>
<keyword evidence="9" id="KW-1133">Transmembrane helix</keyword>
<keyword evidence="12" id="KW-1185">Reference proteome</keyword>